<dbReference type="PANTHER" id="PTHR39428:SF3">
    <property type="entry name" value="DEAZAFLAVIN-DEPENDENT NITROREDUCTASE"/>
    <property type="match status" value="1"/>
</dbReference>
<name>A0ABN1QLG1_9ACTN</name>
<dbReference type="NCBIfam" id="TIGR00026">
    <property type="entry name" value="hi_GC_TIGR00026"/>
    <property type="match status" value="1"/>
</dbReference>
<comment type="similarity">
    <text evidence="1">Belongs to the F420H(2)-dependent quinone reductase family.</text>
</comment>
<evidence type="ECO:0000313" key="4">
    <source>
        <dbReference type="Proteomes" id="UP001500542"/>
    </source>
</evidence>
<accession>A0ABN1QLG1</accession>
<gene>
    <name evidence="3" type="ORF">GCM10009554_37870</name>
</gene>
<comment type="caution">
    <text evidence="3">The sequence shown here is derived from an EMBL/GenBank/DDBJ whole genome shotgun (WGS) entry which is preliminary data.</text>
</comment>
<evidence type="ECO:0000256" key="1">
    <source>
        <dbReference type="ARBA" id="ARBA00008710"/>
    </source>
</evidence>
<evidence type="ECO:0000313" key="3">
    <source>
        <dbReference type="EMBL" id="GAA0944021.1"/>
    </source>
</evidence>
<dbReference type="PANTHER" id="PTHR39428">
    <property type="entry name" value="F420H(2)-DEPENDENT QUINONE REDUCTASE RV1261C"/>
    <property type="match status" value="1"/>
</dbReference>
<organism evidence="3 4">
    <name type="scientific">Kribbella koreensis</name>
    <dbReference type="NCBI Taxonomy" id="57909"/>
    <lineage>
        <taxon>Bacteria</taxon>
        <taxon>Bacillati</taxon>
        <taxon>Actinomycetota</taxon>
        <taxon>Actinomycetes</taxon>
        <taxon>Propionibacteriales</taxon>
        <taxon>Kribbellaceae</taxon>
        <taxon>Kribbella</taxon>
    </lineage>
</organism>
<dbReference type="InterPro" id="IPR012349">
    <property type="entry name" value="Split_barrel_FMN-bd"/>
</dbReference>
<protein>
    <submittedName>
        <fullName evidence="3">F420H(2)-dependent quinone reductase</fullName>
    </submittedName>
</protein>
<proteinExistence type="inferred from homology"/>
<keyword evidence="4" id="KW-1185">Reference proteome</keyword>
<dbReference type="Gene3D" id="2.30.110.10">
    <property type="entry name" value="Electron Transport, Fmn-binding Protein, Chain A"/>
    <property type="match status" value="1"/>
</dbReference>
<dbReference type="InterPro" id="IPR004378">
    <property type="entry name" value="F420H2_quin_Rdtase"/>
</dbReference>
<evidence type="ECO:0000256" key="2">
    <source>
        <dbReference type="ARBA" id="ARBA00049106"/>
    </source>
</evidence>
<dbReference type="Proteomes" id="UP001500542">
    <property type="component" value="Unassembled WGS sequence"/>
</dbReference>
<comment type="catalytic activity">
    <reaction evidence="2">
        <text>oxidized coenzyme F420-(gamma-L-Glu)(n) + a quinol + H(+) = reduced coenzyme F420-(gamma-L-Glu)(n) + a quinone</text>
        <dbReference type="Rhea" id="RHEA:39663"/>
        <dbReference type="Rhea" id="RHEA-COMP:12939"/>
        <dbReference type="Rhea" id="RHEA-COMP:14378"/>
        <dbReference type="ChEBI" id="CHEBI:15378"/>
        <dbReference type="ChEBI" id="CHEBI:24646"/>
        <dbReference type="ChEBI" id="CHEBI:132124"/>
        <dbReference type="ChEBI" id="CHEBI:133980"/>
        <dbReference type="ChEBI" id="CHEBI:139511"/>
    </reaction>
</comment>
<reference evidence="3 4" key="1">
    <citation type="journal article" date="2019" name="Int. J. Syst. Evol. Microbiol.">
        <title>The Global Catalogue of Microorganisms (GCM) 10K type strain sequencing project: providing services to taxonomists for standard genome sequencing and annotation.</title>
        <authorList>
            <consortium name="The Broad Institute Genomics Platform"/>
            <consortium name="The Broad Institute Genome Sequencing Center for Infectious Disease"/>
            <person name="Wu L."/>
            <person name="Ma J."/>
        </authorList>
    </citation>
    <scope>NUCLEOTIDE SEQUENCE [LARGE SCALE GENOMIC DNA]</scope>
    <source>
        <strain evidence="3 4">JCM 10977</strain>
    </source>
</reference>
<sequence length="151" mass="16746">MGDMSSNEEEYAPSTTGWVRAAVEKMVAAGDTSVGGFNGMHVVLMTMRGAKSGKLRKVPVMRVEHDGVYAAVASLGGAPKNPVWYYNLQADPKIQLQDGERTGEYVAREIDGEEYKLWWKRSVEAFPNYAEYQTKTDRIIPVFLLEPVPGS</sequence>
<dbReference type="EMBL" id="BAAAHK010000008">
    <property type="protein sequence ID" value="GAA0944021.1"/>
    <property type="molecule type" value="Genomic_DNA"/>
</dbReference>
<dbReference type="Pfam" id="PF04075">
    <property type="entry name" value="F420H2_quin_red"/>
    <property type="match status" value="1"/>
</dbReference>